<reference evidence="9 10" key="1">
    <citation type="submission" date="2016-08" db="EMBL/GenBank/DDBJ databases">
        <title>Genome sequencing of Paenibacillus sp. TI45-13ar, isolated from Korean traditional nuruk.</title>
        <authorList>
            <person name="Kim S.-J."/>
        </authorList>
    </citation>
    <scope>NUCLEOTIDE SEQUENCE [LARGE SCALE GENOMIC DNA]</scope>
    <source>
        <strain evidence="9 10">TI45-13ar</strain>
    </source>
</reference>
<dbReference type="Proteomes" id="UP000094578">
    <property type="component" value="Unassembled WGS sequence"/>
</dbReference>
<dbReference type="Gene3D" id="2.170.120.20">
    <property type="entry name" value="Ribosomal protein L25, beta domain"/>
    <property type="match status" value="1"/>
</dbReference>
<dbReference type="GO" id="GO:0022625">
    <property type="term" value="C:cytosolic large ribosomal subunit"/>
    <property type="evidence" value="ECO:0007669"/>
    <property type="project" value="TreeGrafter"/>
</dbReference>
<keyword evidence="1 5" id="KW-0699">rRNA-binding</keyword>
<feature type="compositionally biased region" description="Polar residues" evidence="6">
    <location>
        <begin position="1"/>
        <end position="18"/>
    </location>
</feature>
<evidence type="ECO:0000256" key="5">
    <source>
        <dbReference type="HAMAP-Rule" id="MF_01334"/>
    </source>
</evidence>
<organism evidence="9 10">
    <name type="scientific">Paenibacillus nuruki</name>
    <dbReference type="NCBI Taxonomy" id="1886670"/>
    <lineage>
        <taxon>Bacteria</taxon>
        <taxon>Bacillati</taxon>
        <taxon>Bacillota</taxon>
        <taxon>Bacilli</taxon>
        <taxon>Bacillales</taxon>
        <taxon>Paenibacillaceae</taxon>
        <taxon>Paenibacillus</taxon>
    </lineage>
</organism>
<keyword evidence="2 5" id="KW-0694">RNA-binding</keyword>
<evidence type="ECO:0000256" key="6">
    <source>
        <dbReference type="SAM" id="MobiDB-lite"/>
    </source>
</evidence>
<sequence>MSNSIVLNERSSQQSGSQIRELRTSGRIPATVYGKDIGSVSVMVEEKSFLATIKENPRAILMADIPTKGKKPVTIQHIQKDPITRKILHIDFHQLNMNVAMDTKVTIHFSGEPIGVYEGGVMQVELYEVDVRCMPDDLLSAFEVDITKIGIGEHLLVSDLEFHKGVEVLTDPTAVVIKVSPAIEAELEDESAVATPVVPEVDKPTA</sequence>
<comment type="caution">
    <text evidence="9">The sequence shown here is derived from an EMBL/GenBank/DDBJ whole genome shotgun (WGS) entry which is preliminary data.</text>
</comment>
<dbReference type="GO" id="GO:0008097">
    <property type="term" value="F:5S rRNA binding"/>
    <property type="evidence" value="ECO:0007669"/>
    <property type="project" value="InterPro"/>
</dbReference>
<dbReference type="Pfam" id="PF01386">
    <property type="entry name" value="Ribosomal_L25p"/>
    <property type="match status" value="1"/>
</dbReference>
<feature type="region of interest" description="Disordered" evidence="6">
    <location>
        <begin position="1"/>
        <end position="21"/>
    </location>
</feature>
<dbReference type="InterPro" id="IPR011035">
    <property type="entry name" value="Ribosomal_bL25/Gln-tRNA_synth"/>
</dbReference>
<dbReference type="PANTHER" id="PTHR33284">
    <property type="entry name" value="RIBOSOMAL PROTEIN L25/GLN-TRNA SYNTHETASE, ANTI-CODON-BINDING DOMAIN-CONTAINING PROTEIN"/>
    <property type="match status" value="1"/>
</dbReference>
<feature type="domain" description="Large ribosomal subunit protein bL25 beta" evidence="8">
    <location>
        <begin position="101"/>
        <end position="181"/>
    </location>
</feature>
<dbReference type="SUPFAM" id="SSF50715">
    <property type="entry name" value="Ribosomal protein L25-like"/>
    <property type="match status" value="1"/>
</dbReference>
<evidence type="ECO:0000259" key="8">
    <source>
        <dbReference type="Pfam" id="PF14693"/>
    </source>
</evidence>
<evidence type="ECO:0000256" key="2">
    <source>
        <dbReference type="ARBA" id="ARBA00022884"/>
    </source>
</evidence>
<name>A0A1E3L5Y0_9BACL</name>
<dbReference type="GO" id="GO:0003735">
    <property type="term" value="F:structural constituent of ribosome"/>
    <property type="evidence" value="ECO:0007669"/>
    <property type="project" value="InterPro"/>
</dbReference>
<dbReference type="Pfam" id="PF14693">
    <property type="entry name" value="Ribosomal_TL5_C"/>
    <property type="match status" value="1"/>
</dbReference>
<keyword evidence="10" id="KW-1185">Reference proteome</keyword>
<dbReference type="GO" id="GO:0006412">
    <property type="term" value="P:translation"/>
    <property type="evidence" value="ECO:0007669"/>
    <property type="project" value="UniProtKB-UniRule"/>
</dbReference>
<keyword evidence="3 5" id="KW-0689">Ribosomal protein</keyword>
<evidence type="ECO:0000256" key="1">
    <source>
        <dbReference type="ARBA" id="ARBA00022730"/>
    </source>
</evidence>
<gene>
    <name evidence="5" type="primary">rplY</name>
    <name evidence="5" type="synonym">ctc</name>
    <name evidence="9" type="ORF">PTI45_01585</name>
</gene>
<evidence type="ECO:0000259" key="7">
    <source>
        <dbReference type="Pfam" id="PF01386"/>
    </source>
</evidence>
<proteinExistence type="inferred from homology"/>
<dbReference type="InterPro" id="IPR037121">
    <property type="entry name" value="Ribosomal_bL25_C"/>
</dbReference>
<dbReference type="Gene3D" id="2.40.240.10">
    <property type="entry name" value="Ribosomal Protein L25, Chain P"/>
    <property type="match status" value="1"/>
</dbReference>
<evidence type="ECO:0000313" key="9">
    <source>
        <dbReference type="EMBL" id="ODP29074.1"/>
    </source>
</evidence>
<comment type="function">
    <text evidence="5">This is one of the proteins that binds to the 5S RNA in the ribosome where it forms part of the central protuberance.</text>
</comment>
<evidence type="ECO:0000256" key="3">
    <source>
        <dbReference type="ARBA" id="ARBA00022980"/>
    </source>
</evidence>
<comment type="similarity">
    <text evidence="5">Belongs to the bacterial ribosomal protein bL25 family. CTC subfamily.</text>
</comment>
<dbReference type="NCBIfam" id="TIGR00731">
    <property type="entry name" value="bL25_bact_ctc"/>
    <property type="match status" value="1"/>
</dbReference>
<evidence type="ECO:0000256" key="4">
    <source>
        <dbReference type="ARBA" id="ARBA00023274"/>
    </source>
</evidence>
<dbReference type="InterPro" id="IPR020930">
    <property type="entry name" value="Ribosomal_uL5_bac-type"/>
</dbReference>
<dbReference type="InterPro" id="IPR020056">
    <property type="entry name" value="Rbsml_bL25/Gln-tRNA_synth_N"/>
</dbReference>
<dbReference type="CDD" id="cd00495">
    <property type="entry name" value="Ribosomal_L25_TL5_CTC"/>
    <property type="match status" value="1"/>
</dbReference>
<accession>A0A1E3L5Y0</accession>
<dbReference type="PANTHER" id="PTHR33284:SF1">
    <property type="entry name" value="RIBOSOMAL PROTEIN L25_GLN-TRNA SYNTHETASE, ANTI-CODON-BINDING DOMAIN-CONTAINING PROTEIN"/>
    <property type="match status" value="1"/>
</dbReference>
<dbReference type="STRING" id="1886670.PTI45_01585"/>
<protein>
    <recommendedName>
        <fullName evidence="5">Large ribosomal subunit protein bL25</fullName>
    </recommendedName>
    <alternativeName>
        <fullName evidence="5">General stress protein CTC</fullName>
    </alternativeName>
</protein>
<dbReference type="InterPro" id="IPR029751">
    <property type="entry name" value="Ribosomal_L25_dom"/>
</dbReference>
<dbReference type="AlphaFoldDB" id="A0A1E3L5Y0"/>
<keyword evidence="4 5" id="KW-0687">Ribonucleoprotein</keyword>
<dbReference type="InterPro" id="IPR001021">
    <property type="entry name" value="Ribosomal_bL25_long"/>
</dbReference>
<dbReference type="HAMAP" id="MF_01334">
    <property type="entry name" value="Ribosomal_bL25_CTC"/>
    <property type="match status" value="1"/>
</dbReference>
<dbReference type="InterPro" id="IPR020057">
    <property type="entry name" value="Ribosomal_bL25_b-dom"/>
</dbReference>
<evidence type="ECO:0000313" key="10">
    <source>
        <dbReference type="Proteomes" id="UP000094578"/>
    </source>
</evidence>
<dbReference type="EMBL" id="MDER01000032">
    <property type="protein sequence ID" value="ODP29074.1"/>
    <property type="molecule type" value="Genomic_DNA"/>
</dbReference>
<dbReference type="RefSeq" id="WP_069327018.1">
    <property type="nucleotide sequence ID" value="NZ_MDER01000032.1"/>
</dbReference>
<comment type="subunit">
    <text evidence="5">Part of the 50S ribosomal subunit; part of the 5S rRNA/L5/L18/L25 subcomplex. Contacts the 5S rRNA. Binds to the 5S rRNA independently of L5 and L18.</text>
</comment>
<feature type="domain" description="Large ribosomal subunit protein bL25 L25" evidence="7">
    <location>
        <begin position="8"/>
        <end position="92"/>
    </location>
</feature>